<accession>A0A146K9A0</accession>
<dbReference type="AlphaFoldDB" id="A0A146K9A0"/>
<dbReference type="SMART" id="SM00184">
    <property type="entry name" value="RING"/>
    <property type="match status" value="1"/>
</dbReference>
<name>A0A146K9A0_9EUKA</name>
<dbReference type="GO" id="GO:0061630">
    <property type="term" value="F:ubiquitin protein ligase activity"/>
    <property type="evidence" value="ECO:0007669"/>
    <property type="project" value="TreeGrafter"/>
</dbReference>
<dbReference type="Gene3D" id="3.30.40.10">
    <property type="entry name" value="Zinc/RING finger domain, C3HC4 (zinc finger)"/>
    <property type="match status" value="1"/>
</dbReference>
<dbReference type="EMBL" id="GDID01004515">
    <property type="protein sequence ID" value="JAP92091.1"/>
    <property type="molecule type" value="Transcribed_RNA"/>
</dbReference>
<dbReference type="GO" id="GO:0012505">
    <property type="term" value="C:endomembrane system"/>
    <property type="evidence" value="ECO:0007669"/>
    <property type="project" value="TreeGrafter"/>
</dbReference>
<evidence type="ECO:0000256" key="2">
    <source>
        <dbReference type="ARBA" id="ARBA00022771"/>
    </source>
</evidence>
<dbReference type="GO" id="GO:0008270">
    <property type="term" value="F:zinc ion binding"/>
    <property type="evidence" value="ECO:0007669"/>
    <property type="project" value="UniProtKB-KW"/>
</dbReference>
<dbReference type="InterPro" id="IPR013083">
    <property type="entry name" value="Znf_RING/FYVE/PHD"/>
</dbReference>
<feature type="non-terminal residue" evidence="6">
    <location>
        <position position="188"/>
    </location>
</feature>
<dbReference type="InterPro" id="IPR001841">
    <property type="entry name" value="Znf_RING"/>
</dbReference>
<dbReference type="GO" id="GO:0043161">
    <property type="term" value="P:proteasome-mediated ubiquitin-dependent protein catabolic process"/>
    <property type="evidence" value="ECO:0007669"/>
    <property type="project" value="TreeGrafter"/>
</dbReference>
<gene>
    <name evidence="6" type="ORF">TPC1_16077</name>
</gene>
<dbReference type="InterPro" id="IPR050731">
    <property type="entry name" value="HRD1_E3_ubiq-ligases"/>
</dbReference>
<dbReference type="PANTHER" id="PTHR22763:SF162">
    <property type="entry name" value="TRANSMEMBRANE E3 UBIQUITIN-PROTEIN LIGASE 1"/>
    <property type="match status" value="1"/>
</dbReference>
<keyword evidence="2 4" id="KW-0863">Zinc-finger</keyword>
<dbReference type="GO" id="GO:0044695">
    <property type="term" value="C:Dsc E3 ubiquitin ligase complex"/>
    <property type="evidence" value="ECO:0007669"/>
    <property type="project" value="TreeGrafter"/>
</dbReference>
<sequence length="188" mass="22212">YKFQKVLNTKLTDKTNFFPSINKQLSLNNHVKLYLDHPYIFPLQRTKNCFALELVQNIEIPSYDYNYLLQDLSVDCPICLSQLESDIVLLTCNHKFHFGCLCDWLKQNQTCPLCRAECVQEIDFLGYLMKSQTEKINQFKNELIKFRFCDNLTEISTVDGICAPNQQLIEYLEHKIGIREGWWNVMRL</sequence>
<proteinExistence type="predicted"/>
<organism evidence="6">
    <name type="scientific">Trepomonas sp. PC1</name>
    <dbReference type="NCBI Taxonomy" id="1076344"/>
    <lineage>
        <taxon>Eukaryota</taxon>
        <taxon>Metamonada</taxon>
        <taxon>Diplomonadida</taxon>
        <taxon>Hexamitidae</taxon>
        <taxon>Hexamitinae</taxon>
        <taxon>Trepomonas</taxon>
    </lineage>
</organism>
<dbReference type="PROSITE" id="PS50089">
    <property type="entry name" value="ZF_RING_2"/>
    <property type="match status" value="1"/>
</dbReference>
<feature type="domain" description="RING-type" evidence="5">
    <location>
        <begin position="76"/>
        <end position="115"/>
    </location>
</feature>
<evidence type="ECO:0000256" key="4">
    <source>
        <dbReference type="PROSITE-ProRule" id="PRU00175"/>
    </source>
</evidence>
<evidence type="ECO:0000259" key="5">
    <source>
        <dbReference type="PROSITE" id="PS50089"/>
    </source>
</evidence>
<reference evidence="6" key="1">
    <citation type="submission" date="2015-07" db="EMBL/GenBank/DDBJ databases">
        <title>Adaptation to a free-living lifestyle via gene acquisitions in the diplomonad Trepomonas sp. PC1.</title>
        <authorList>
            <person name="Xu F."/>
            <person name="Jerlstrom-Hultqvist J."/>
            <person name="Kolisko M."/>
            <person name="Simpson A.G.B."/>
            <person name="Roger A.J."/>
            <person name="Svard S.G."/>
            <person name="Andersson J.O."/>
        </authorList>
    </citation>
    <scope>NUCLEOTIDE SEQUENCE</scope>
    <source>
        <strain evidence="6">PC1</strain>
    </source>
</reference>
<keyword evidence="3" id="KW-0862">Zinc</keyword>
<dbReference type="PANTHER" id="PTHR22763">
    <property type="entry name" value="RING ZINC FINGER PROTEIN"/>
    <property type="match status" value="1"/>
</dbReference>
<feature type="non-terminal residue" evidence="6">
    <location>
        <position position="1"/>
    </location>
</feature>
<protein>
    <submittedName>
        <fullName evidence="6">Ring finger domain-containing protein</fullName>
    </submittedName>
</protein>
<dbReference type="Pfam" id="PF13639">
    <property type="entry name" value="zf-RING_2"/>
    <property type="match status" value="1"/>
</dbReference>
<dbReference type="SUPFAM" id="SSF57850">
    <property type="entry name" value="RING/U-box"/>
    <property type="match status" value="1"/>
</dbReference>
<evidence type="ECO:0000256" key="1">
    <source>
        <dbReference type="ARBA" id="ARBA00022723"/>
    </source>
</evidence>
<evidence type="ECO:0000313" key="6">
    <source>
        <dbReference type="EMBL" id="JAP92091.1"/>
    </source>
</evidence>
<keyword evidence="1" id="KW-0479">Metal-binding</keyword>
<evidence type="ECO:0000256" key="3">
    <source>
        <dbReference type="ARBA" id="ARBA00022833"/>
    </source>
</evidence>